<dbReference type="EMBL" id="CP088295">
    <property type="protein sequence ID" value="UUY02845.1"/>
    <property type="molecule type" value="Genomic_DNA"/>
</dbReference>
<dbReference type="InterPro" id="IPR011335">
    <property type="entry name" value="Restrct_endonuc-II-like"/>
</dbReference>
<name>A0ABY5PEB1_9ACTN</name>
<gene>
    <name evidence="1" type="ORF">LRS13_19475</name>
</gene>
<dbReference type="SUPFAM" id="SSF52980">
    <property type="entry name" value="Restriction endonuclease-like"/>
    <property type="match status" value="1"/>
</dbReference>
<dbReference type="Proteomes" id="UP001058860">
    <property type="component" value="Chromosome"/>
</dbReference>
<dbReference type="RefSeq" id="WP_353863368.1">
    <property type="nucleotide sequence ID" value="NZ_CP088295.1"/>
</dbReference>
<keyword evidence="1" id="KW-0540">Nuclease</keyword>
<accession>A0ABY5PEB1</accession>
<keyword evidence="1" id="KW-0378">Hydrolase</keyword>
<proteinExistence type="predicted"/>
<keyword evidence="1" id="KW-0255">Endonuclease</keyword>
<sequence>MTDDRLERRLEAQEGVVSVWQLRGDGLTRSTIRHATAGFREVHDGVLVSGHGPLTDRQRWWAAALTAPNTVLAHDSAGRALAFFDSWRRDETVVRPGSGGPKRFGSLVVYRSTLLAGDIGHVDGLPITSPARTVLDLVAGSGRARADRVVRDALRLGATDAAALLMITGRHRGRRGVARLRVLAEEYAPLPVRRAKSDAELLAMAILQAAGVELPALNVMRAGHEADLSWPKLKRIIELDGGSTHMFPTRDARIQAKWERAGWHVDRLPTDDVYDRPDRLLALAPPPAPAGQRSFVVVRATTNVRSARWPR</sequence>
<dbReference type="GO" id="GO:0004519">
    <property type="term" value="F:endonuclease activity"/>
    <property type="evidence" value="ECO:0007669"/>
    <property type="project" value="UniProtKB-KW"/>
</dbReference>
<reference evidence="2" key="1">
    <citation type="submission" date="2021-11" db="EMBL/GenBank/DDBJ databases">
        <title>Cultivation dependent microbiological survey of springs from the worlds oldest radium mine currently devoted to the extraction of radon-saturated water.</title>
        <authorList>
            <person name="Kapinusova G."/>
            <person name="Smrhova T."/>
            <person name="Strejcek M."/>
            <person name="Suman J."/>
            <person name="Jani K."/>
            <person name="Pajer P."/>
            <person name="Uhlik O."/>
        </authorList>
    </citation>
    <scope>NUCLEOTIDE SEQUENCE [LARGE SCALE GENOMIC DNA]</scope>
    <source>
        <strain evidence="2">J379</strain>
    </source>
</reference>
<protein>
    <submittedName>
        <fullName evidence="1">Endonuclease domain-containing protein</fullName>
    </submittedName>
</protein>
<evidence type="ECO:0000313" key="1">
    <source>
        <dbReference type="EMBL" id="UUY02845.1"/>
    </source>
</evidence>
<organism evidence="1 2">
    <name type="scientific">Svornostia abyssi</name>
    <dbReference type="NCBI Taxonomy" id="2898438"/>
    <lineage>
        <taxon>Bacteria</taxon>
        <taxon>Bacillati</taxon>
        <taxon>Actinomycetota</taxon>
        <taxon>Thermoleophilia</taxon>
        <taxon>Solirubrobacterales</taxon>
        <taxon>Baekduiaceae</taxon>
        <taxon>Svornostia</taxon>
    </lineage>
</organism>
<keyword evidence="2" id="KW-1185">Reference proteome</keyword>
<evidence type="ECO:0000313" key="2">
    <source>
        <dbReference type="Proteomes" id="UP001058860"/>
    </source>
</evidence>